<dbReference type="RefSeq" id="WP_188394380.1">
    <property type="nucleotide sequence ID" value="NZ_BMCG01000001.1"/>
</dbReference>
<dbReference type="InterPro" id="IPR011335">
    <property type="entry name" value="Restrct_endonuc-II-like"/>
</dbReference>
<gene>
    <name evidence="1" type="ORF">GCM10007205_02790</name>
</gene>
<comment type="caution">
    <text evidence="1">The sequence shown here is derived from an EMBL/GenBank/DDBJ whole genome shotgun (WGS) entry which is preliminary data.</text>
</comment>
<name>A0A8J2XUN3_9BURK</name>
<dbReference type="InterPro" id="IPR038590">
    <property type="entry name" value="YaeQ_sf"/>
</dbReference>
<dbReference type="CDD" id="cd22368">
    <property type="entry name" value="YaeQ-like"/>
    <property type="match status" value="1"/>
</dbReference>
<dbReference type="Gene3D" id="3.10.640.10">
    <property type="entry name" value="Restriction endonuclease-like alpha-beta roll domain"/>
    <property type="match status" value="1"/>
</dbReference>
<dbReference type="Proteomes" id="UP000620266">
    <property type="component" value="Unassembled WGS sequence"/>
</dbReference>
<dbReference type="InterPro" id="IPR009822">
    <property type="entry name" value="YaeQ"/>
</dbReference>
<accession>A0A8J2XUN3</accession>
<sequence length="184" mass="20617">MALKSTIFKADLQIADMDRHYYDTHALTLARHPSETDERMMMRVLAFALHADPALSFGKGLSADDEPDLWQKDLTGAIDLWIEVGQPDDKRIMKACGRAERVVIYSYSATSHIWWSQIGSRVERARNLEVYQVPAETSQALGRLAQRTMQLQCTIQDAQAWITAAAESVPVSLDTLKAPATAQR</sequence>
<proteinExistence type="predicted"/>
<dbReference type="PANTHER" id="PTHR38784">
    <property type="entry name" value="SUCROSE PHOSPHORYLASE"/>
    <property type="match status" value="1"/>
</dbReference>
<evidence type="ECO:0000313" key="2">
    <source>
        <dbReference type="Proteomes" id="UP000620266"/>
    </source>
</evidence>
<evidence type="ECO:0000313" key="1">
    <source>
        <dbReference type="EMBL" id="GGB96945.1"/>
    </source>
</evidence>
<dbReference type="Pfam" id="PF07152">
    <property type="entry name" value="YaeQ"/>
    <property type="match status" value="1"/>
</dbReference>
<keyword evidence="2" id="KW-1185">Reference proteome</keyword>
<protein>
    <recommendedName>
        <fullName evidence="3">YaeQ family protein</fullName>
    </recommendedName>
</protein>
<dbReference type="PIRSF" id="PIRSF011484">
    <property type="entry name" value="YaeQ"/>
    <property type="match status" value="1"/>
</dbReference>
<evidence type="ECO:0008006" key="3">
    <source>
        <dbReference type="Google" id="ProtNLM"/>
    </source>
</evidence>
<dbReference type="SMART" id="SM01322">
    <property type="entry name" value="YaeQ"/>
    <property type="match status" value="1"/>
</dbReference>
<organism evidence="1 2">
    <name type="scientific">Oxalicibacterium flavum</name>
    <dbReference type="NCBI Taxonomy" id="179467"/>
    <lineage>
        <taxon>Bacteria</taxon>
        <taxon>Pseudomonadati</taxon>
        <taxon>Pseudomonadota</taxon>
        <taxon>Betaproteobacteria</taxon>
        <taxon>Burkholderiales</taxon>
        <taxon>Oxalobacteraceae</taxon>
        <taxon>Oxalicibacterium</taxon>
    </lineage>
</organism>
<reference evidence="1" key="2">
    <citation type="submission" date="2020-09" db="EMBL/GenBank/DDBJ databases">
        <authorList>
            <person name="Sun Q."/>
            <person name="Sedlacek I."/>
        </authorList>
    </citation>
    <scope>NUCLEOTIDE SEQUENCE</scope>
    <source>
        <strain evidence="1">CCM 7086</strain>
    </source>
</reference>
<dbReference type="SUPFAM" id="SSF52980">
    <property type="entry name" value="Restriction endonuclease-like"/>
    <property type="match status" value="1"/>
</dbReference>
<reference evidence="1" key="1">
    <citation type="journal article" date="2014" name="Int. J. Syst. Evol. Microbiol.">
        <title>Complete genome sequence of Corynebacterium casei LMG S-19264T (=DSM 44701T), isolated from a smear-ripened cheese.</title>
        <authorList>
            <consortium name="US DOE Joint Genome Institute (JGI-PGF)"/>
            <person name="Walter F."/>
            <person name="Albersmeier A."/>
            <person name="Kalinowski J."/>
            <person name="Ruckert C."/>
        </authorList>
    </citation>
    <scope>NUCLEOTIDE SEQUENCE</scope>
    <source>
        <strain evidence="1">CCM 7086</strain>
    </source>
</reference>
<dbReference type="AlphaFoldDB" id="A0A8J2XUN3"/>
<dbReference type="PANTHER" id="PTHR38784:SF1">
    <property type="entry name" value="SUCROSE PHOSPHORYLASE"/>
    <property type="match status" value="1"/>
</dbReference>
<dbReference type="EMBL" id="BMCG01000001">
    <property type="protein sequence ID" value="GGB96945.1"/>
    <property type="molecule type" value="Genomic_DNA"/>
</dbReference>